<dbReference type="EMBL" id="JBHRWW010000018">
    <property type="protein sequence ID" value="MFC3690213.1"/>
    <property type="molecule type" value="Genomic_DNA"/>
</dbReference>
<accession>A0ABV7WK07</accession>
<evidence type="ECO:0000313" key="11">
    <source>
        <dbReference type="EMBL" id="MFC3690213.1"/>
    </source>
</evidence>
<keyword evidence="4 11" id="KW-0808">Transferase</keyword>
<dbReference type="Pfam" id="PF02152">
    <property type="entry name" value="FolB"/>
    <property type="match status" value="1"/>
</dbReference>
<dbReference type="Gene3D" id="3.30.1130.10">
    <property type="match status" value="1"/>
</dbReference>
<proteinExistence type="inferred from homology"/>
<comment type="similarity">
    <text evidence="9">Belongs to the DHNA family.</text>
</comment>
<comment type="similarity">
    <text evidence="3">In the N-terminal section; belongs to the DHNA family.</text>
</comment>
<keyword evidence="6" id="KW-0418">Kinase</keyword>
<dbReference type="NCBIfam" id="TIGR01498">
    <property type="entry name" value="folK"/>
    <property type="match status" value="1"/>
</dbReference>
<evidence type="ECO:0000256" key="2">
    <source>
        <dbReference type="ARBA" id="ARBA00005051"/>
    </source>
</evidence>
<comment type="caution">
    <text evidence="11">The sequence shown here is derived from an EMBL/GenBank/DDBJ whole genome shotgun (WGS) entry which is preliminary data.</text>
</comment>
<dbReference type="NCBIfam" id="TIGR00525">
    <property type="entry name" value="folB"/>
    <property type="match status" value="1"/>
</dbReference>
<dbReference type="SUPFAM" id="SSF55083">
    <property type="entry name" value="6-hydroxymethyl-7,8-dihydropterin pyrophosphokinase, HPPK"/>
    <property type="match status" value="1"/>
</dbReference>
<dbReference type="EC" id="4.1.2.25" evidence="9"/>
<dbReference type="EC" id="2.7.6.3" evidence="9"/>
<evidence type="ECO:0000256" key="1">
    <source>
        <dbReference type="ARBA" id="ARBA00000198"/>
    </source>
</evidence>
<dbReference type="Gene3D" id="3.30.70.560">
    <property type="entry name" value="7,8-Dihydro-6-hydroxymethylpterin-pyrophosphokinase HPPK"/>
    <property type="match status" value="1"/>
</dbReference>
<dbReference type="Pfam" id="PF01288">
    <property type="entry name" value="HPPK"/>
    <property type="match status" value="1"/>
</dbReference>
<dbReference type="PANTHER" id="PTHR43071:SF1">
    <property type="entry name" value="2-AMINO-4-HYDROXY-6-HYDROXYMETHYLDIHYDROPTERIDINE PYROPHOSPHOKINASE"/>
    <property type="match status" value="1"/>
</dbReference>
<evidence type="ECO:0000256" key="6">
    <source>
        <dbReference type="ARBA" id="ARBA00022777"/>
    </source>
</evidence>
<evidence type="ECO:0000256" key="4">
    <source>
        <dbReference type="ARBA" id="ARBA00022679"/>
    </source>
</evidence>
<dbReference type="InterPro" id="IPR043133">
    <property type="entry name" value="GTP-CH-I_C/QueF"/>
</dbReference>
<feature type="domain" description="7,8-dihydro-6-hydroxymethylpterin-pyrophosphokinase" evidence="10">
    <location>
        <begin position="228"/>
        <end position="239"/>
    </location>
</feature>
<evidence type="ECO:0000256" key="9">
    <source>
        <dbReference type="RuleBase" id="RU362079"/>
    </source>
</evidence>
<dbReference type="InterPro" id="IPR000550">
    <property type="entry name" value="Hppk"/>
</dbReference>
<dbReference type="NCBIfam" id="TIGR00526">
    <property type="entry name" value="folB_dom"/>
    <property type="match status" value="1"/>
</dbReference>
<protein>
    <recommendedName>
        <fullName evidence="9">Bifunctional folate synthesis protein</fullName>
    </recommendedName>
    <domain>
        <recommendedName>
            <fullName evidence="9">Dihydroneopterin aldolase</fullName>
            <shortName evidence="9">DHNA</shortName>
            <ecNumber evidence="9">4.1.2.25</ecNumber>
        </recommendedName>
        <alternativeName>
            <fullName evidence="9">7,8-dihydroneopterin aldolase</fullName>
        </alternativeName>
    </domain>
    <domain>
        <recommendedName>
            <fullName evidence="9">2-amino-4-hydroxy-6-hydroxymethyldihydropteridine pyrophosphokinase</fullName>
            <ecNumber evidence="9">2.7.6.3</ecNumber>
        </recommendedName>
        <alternativeName>
            <fullName evidence="9">6-hydroxymethyl-7,8-dihydropterin pyrophosphokinase</fullName>
            <shortName evidence="9">PPPK</shortName>
        </alternativeName>
        <alternativeName>
            <fullName evidence="9">7,8-dihydro-6-hydroxymethylpterin pyrophosphokinase</fullName>
            <shortName evidence="9">HPPK</shortName>
        </alternativeName>
    </domain>
</protein>
<comment type="pathway">
    <text evidence="2">Cofactor biosynthesis; tetrahydrofolate biosynthesis; 2-amino-4-hydroxy-6-hydroxymethyl-7,8-dihydropteridine diphosphate from 7,8-dihydroneopterin triphosphate: step 4/4.</text>
</comment>
<keyword evidence="12" id="KW-1185">Reference proteome</keyword>
<keyword evidence="9" id="KW-0456">Lyase</keyword>
<dbReference type="RefSeq" id="WP_340295524.1">
    <property type="nucleotide sequence ID" value="NZ_JBBEOI010000254.1"/>
</dbReference>
<dbReference type="SMART" id="SM00905">
    <property type="entry name" value="FolB"/>
    <property type="match status" value="1"/>
</dbReference>
<dbReference type="PANTHER" id="PTHR43071">
    <property type="entry name" value="2-AMINO-4-HYDROXY-6-HYDROXYMETHYLDIHYDROPTERIDINE PYROPHOSPHOKINASE"/>
    <property type="match status" value="1"/>
</dbReference>
<evidence type="ECO:0000256" key="7">
    <source>
        <dbReference type="ARBA" id="ARBA00022840"/>
    </source>
</evidence>
<evidence type="ECO:0000259" key="10">
    <source>
        <dbReference type="PROSITE" id="PS00794"/>
    </source>
</evidence>
<comment type="catalytic activity">
    <reaction evidence="1">
        <text>6-hydroxymethyl-7,8-dihydropterin + ATP = (7,8-dihydropterin-6-yl)methyl diphosphate + AMP + H(+)</text>
        <dbReference type="Rhea" id="RHEA:11412"/>
        <dbReference type="ChEBI" id="CHEBI:15378"/>
        <dbReference type="ChEBI" id="CHEBI:30616"/>
        <dbReference type="ChEBI" id="CHEBI:44841"/>
        <dbReference type="ChEBI" id="CHEBI:72950"/>
        <dbReference type="ChEBI" id="CHEBI:456215"/>
        <dbReference type="EC" id="2.7.6.3"/>
    </reaction>
</comment>
<dbReference type="CDD" id="cd00483">
    <property type="entry name" value="HPPK"/>
    <property type="match status" value="1"/>
</dbReference>
<comment type="catalytic activity">
    <reaction evidence="9">
        <text>7,8-dihydroneopterin = 6-hydroxymethyl-7,8-dihydropterin + glycolaldehyde</text>
        <dbReference type="Rhea" id="RHEA:10540"/>
        <dbReference type="ChEBI" id="CHEBI:17001"/>
        <dbReference type="ChEBI" id="CHEBI:17071"/>
        <dbReference type="ChEBI" id="CHEBI:44841"/>
        <dbReference type="EC" id="4.1.2.25"/>
    </reaction>
</comment>
<comment type="function">
    <text evidence="9">Catalyzes the conversion of 7,8-dihydroneopterin to 6-hydroxymethyl-7,8-dihydropterin.</text>
</comment>
<evidence type="ECO:0000256" key="5">
    <source>
        <dbReference type="ARBA" id="ARBA00022741"/>
    </source>
</evidence>
<dbReference type="InterPro" id="IPR006157">
    <property type="entry name" value="FolB_dom"/>
</dbReference>
<dbReference type="InterPro" id="IPR006156">
    <property type="entry name" value="Dihydroneopterin_aldolase"/>
</dbReference>
<dbReference type="InterPro" id="IPR035907">
    <property type="entry name" value="Hppk_sf"/>
</dbReference>
<gene>
    <name evidence="11" type="primary">folK</name>
    <name evidence="11" type="ORF">ACFOLH_17845</name>
</gene>
<organism evidence="11 12">
    <name type="scientific">Aquipuribacter hungaricus</name>
    <dbReference type="NCBI Taxonomy" id="545624"/>
    <lineage>
        <taxon>Bacteria</taxon>
        <taxon>Bacillati</taxon>
        <taxon>Actinomycetota</taxon>
        <taxon>Actinomycetes</taxon>
        <taxon>Micrococcales</taxon>
        <taxon>Intrasporangiaceae</taxon>
        <taxon>Aquipuribacter</taxon>
    </lineage>
</organism>
<keyword evidence="5" id="KW-0547">Nucleotide-binding</keyword>
<name>A0ABV7WK07_9MICO</name>
<evidence type="ECO:0000313" key="12">
    <source>
        <dbReference type="Proteomes" id="UP001595685"/>
    </source>
</evidence>
<comment type="pathway">
    <text evidence="9">Cofactor biosynthesis; tetrahydrofolate biosynthesis; 2-amino-4-hydroxy-6-hydroxymethyl-7,8-dihydropteridine diphosphate from 7,8-dihydroneopterin triphosphate: step 3/4.</text>
</comment>
<keyword evidence="8 9" id="KW-0289">Folate biosynthesis</keyword>
<dbReference type="PROSITE" id="PS00794">
    <property type="entry name" value="HPPK"/>
    <property type="match status" value="1"/>
</dbReference>
<sequence>MSSYLGDYGGPVDQVAVRGIRGRGTHGVLAHEKRDGQEFSVDVVLHVPTLRAGSTDDLADAVDYSVVAQKAHAVLVGPSLDLVEAVAGRIAAEVMADPRLVAVDVTVHKPQAPVGVPFDDVTVTVRRTRDDVRADTPPEAPVRAVLALGANLGDPYATLHEAVLDLSVLDGVSVVEASPVVDSAPVGGPEQGRYLNAVVLVDTTLSPRALLHACQDVETAHGRAREVRWGPRTLDVDVVTYGDLRLDAHELGLPHPMAAGRRFVLLPWSMVDASAVLSEHGFTRPVAELLEDLLDDEEDVVVRTDLTLPFGLPPAT</sequence>
<evidence type="ECO:0000256" key="8">
    <source>
        <dbReference type="ARBA" id="ARBA00022909"/>
    </source>
</evidence>
<dbReference type="GO" id="GO:0003848">
    <property type="term" value="F:2-amino-4-hydroxy-6-hydroxymethyldihydropteridine diphosphokinase activity"/>
    <property type="evidence" value="ECO:0007669"/>
    <property type="project" value="UniProtKB-EC"/>
</dbReference>
<keyword evidence="7" id="KW-0067">ATP-binding</keyword>
<dbReference type="Proteomes" id="UP001595685">
    <property type="component" value="Unassembled WGS sequence"/>
</dbReference>
<reference evidence="12" key="1">
    <citation type="journal article" date="2019" name="Int. J. Syst. Evol. Microbiol.">
        <title>The Global Catalogue of Microorganisms (GCM) 10K type strain sequencing project: providing services to taxonomists for standard genome sequencing and annotation.</title>
        <authorList>
            <consortium name="The Broad Institute Genomics Platform"/>
            <consortium name="The Broad Institute Genome Sequencing Center for Infectious Disease"/>
            <person name="Wu L."/>
            <person name="Ma J."/>
        </authorList>
    </citation>
    <scope>NUCLEOTIDE SEQUENCE [LARGE SCALE GENOMIC DNA]</scope>
    <source>
        <strain evidence="12">NCAIM B.02333</strain>
    </source>
</reference>
<evidence type="ECO:0000256" key="3">
    <source>
        <dbReference type="ARBA" id="ARBA00009640"/>
    </source>
</evidence>
<dbReference type="SUPFAM" id="SSF55620">
    <property type="entry name" value="Tetrahydrobiopterin biosynthesis enzymes-like"/>
    <property type="match status" value="1"/>
</dbReference>